<keyword evidence="6" id="KW-1185">Reference proteome</keyword>
<evidence type="ECO:0000256" key="3">
    <source>
        <dbReference type="SAM" id="SignalP"/>
    </source>
</evidence>
<dbReference type="PANTHER" id="PTHR36504:SF1">
    <property type="entry name" value="LIPOPOLYSACCHARIDE EXPORT SYSTEM PROTEIN LPTA"/>
    <property type="match status" value="1"/>
</dbReference>
<dbReference type="GO" id="GO:0015920">
    <property type="term" value="P:lipopolysaccharide transport"/>
    <property type="evidence" value="ECO:0007669"/>
    <property type="project" value="TreeGrafter"/>
</dbReference>
<dbReference type="Proteomes" id="UP000595894">
    <property type="component" value="Chromosome"/>
</dbReference>
<reference evidence="6" key="1">
    <citation type="submission" date="2020-09" db="EMBL/GenBank/DDBJ databases">
        <title>Sphingomonas sp., a new species isolated from pork steak.</title>
        <authorList>
            <person name="Heidler von Heilborn D."/>
        </authorList>
    </citation>
    <scope>NUCLEOTIDE SEQUENCE [LARGE SCALE GENOMIC DNA]</scope>
</reference>
<feature type="domain" description="Organic solvent tolerance-like N-terminal" evidence="4">
    <location>
        <begin position="41"/>
        <end position="147"/>
    </location>
</feature>
<dbReference type="InterPro" id="IPR005653">
    <property type="entry name" value="OstA-like_N"/>
</dbReference>
<dbReference type="RefSeq" id="WP_202093217.1">
    <property type="nucleotide sequence ID" value="NZ_CP061035.1"/>
</dbReference>
<evidence type="ECO:0000259" key="4">
    <source>
        <dbReference type="Pfam" id="PF03968"/>
    </source>
</evidence>
<evidence type="ECO:0000313" key="5">
    <source>
        <dbReference type="EMBL" id="QQV77080.1"/>
    </source>
</evidence>
<protein>
    <submittedName>
        <fullName evidence="5">LptA/OstA family protein</fullName>
    </submittedName>
</protein>
<feature type="signal peptide" evidence="3">
    <location>
        <begin position="1"/>
        <end position="24"/>
    </location>
</feature>
<dbReference type="EMBL" id="CP061035">
    <property type="protein sequence ID" value="QQV77080.1"/>
    <property type="molecule type" value="Genomic_DNA"/>
</dbReference>
<dbReference type="KEGG" id="sari:H5J25_17330"/>
<sequence>MSNLFRLALNGVLPLAITIGAAVAVSAQTRHNSNAPIDFGADHIELQDKANRAVLSGNVSVKQAEMTLRSARMTVSYTGQVIDGSPQVSRLDAAGGVVVTRPDQTARGNFAVYDLNRRVVTMLGAVTLTQGGNTVNGGRLTINLDSGRAVIDGSSVAGTRKNGDGTTTTAPGGRVTGRFSVPKRDQPSTN</sequence>
<dbReference type="GO" id="GO:0009279">
    <property type="term" value="C:cell outer membrane"/>
    <property type="evidence" value="ECO:0007669"/>
    <property type="project" value="TreeGrafter"/>
</dbReference>
<dbReference type="InterPro" id="IPR052037">
    <property type="entry name" value="LPS_export_LptA"/>
</dbReference>
<keyword evidence="1 3" id="KW-0732">Signal</keyword>
<evidence type="ECO:0000256" key="1">
    <source>
        <dbReference type="ARBA" id="ARBA00022729"/>
    </source>
</evidence>
<evidence type="ECO:0000256" key="2">
    <source>
        <dbReference type="SAM" id="MobiDB-lite"/>
    </source>
</evidence>
<dbReference type="GO" id="GO:0030288">
    <property type="term" value="C:outer membrane-bounded periplasmic space"/>
    <property type="evidence" value="ECO:0007669"/>
    <property type="project" value="TreeGrafter"/>
</dbReference>
<dbReference type="AlphaFoldDB" id="A0A974S4F9"/>
<feature type="chain" id="PRO_5036939953" evidence="3">
    <location>
        <begin position="25"/>
        <end position="190"/>
    </location>
</feature>
<feature type="region of interest" description="Disordered" evidence="2">
    <location>
        <begin position="154"/>
        <end position="190"/>
    </location>
</feature>
<proteinExistence type="predicted"/>
<dbReference type="Gene3D" id="2.60.450.10">
    <property type="entry name" value="Lipopolysaccharide (LPS) transport protein A like domain"/>
    <property type="match status" value="1"/>
</dbReference>
<organism evidence="5 6">
    <name type="scientific">Sphingomonas aliaeris</name>
    <dbReference type="NCBI Taxonomy" id="2759526"/>
    <lineage>
        <taxon>Bacteria</taxon>
        <taxon>Pseudomonadati</taxon>
        <taxon>Pseudomonadota</taxon>
        <taxon>Alphaproteobacteria</taxon>
        <taxon>Sphingomonadales</taxon>
        <taxon>Sphingomonadaceae</taxon>
        <taxon>Sphingomonas</taxon>
    </lineage>
</organism>
<evidence type="ECO:0000313" key="6">
    <source>
        <dbReference type="Proteomes" id="UP000595894"/>
    </source>
</evidence>
<dbReference type="GO" id="GO:0017089">
    <property type="term" value="F:glycolipid transfer activity"/>
    <property type="evidence" value="ECO:0007669"/>
    <property type="project" value="TreeGrafter"/>
</dbReference>
<dbReference type="PANTHER" id="PTHR36504">
    <property type="entry name" value="LIPOPOLYSACCHARIDE EXPORT SYSTEM PROTEIN LPTA"/>
    <property type="match status" value="1"/>
</dbReference>
<gene>
    <name evidence="5" type="ORF">H5J25_17330</name>
</gene>
<name>A0A974S4F9_9SPHN</name>
<dbReference type="Pfam" id="PF03968">
    <property type="entry name" value="LptD_N"/>
    <property type="match status" value="1"/>
</dbReference>
<accession>A0A974S4F9</accession>